<proteinExistence type="predicted"/>
<reference evidence="1 2" key="1">
    <citation type="submission" date="2013-02" db="EMBL/GenBank/DDBJ databases">
        <title>Draft genome sequence of Amycolatopsis vancoresmycina strain DSM 44592T.</title>
        <authorList>
            <person name="Kumar S."/>
            <person name="Kaur N."/>
            <person name="Kaur C."/>
            <person name="Raghava G.P.S."/>
            <person name="Mayilraj S."/>
        </authorList>
    </citation>
    <scope>NUCLEOTIDE SEQUENCE [LARGE SCALE GENOMIC DNA]</scope>
    <source>
        <strain evidence="1 2">DSM 44592</strain>
    </source>
</reference>
<evidence type="ECO:0000313" key="1">
    <source>
        <dbReference type="EMBL" id="EOD68031.1"/>
    </source>
</evidence>
<name>R1I6B2_9PSEU</name>
<dbReference type="InterPro" id="IPR032710">
    <property type="entry name" value="NTF2-like_dom_sf"/>
</dbReference>
<dbReference type="Gene3D" id="3.10.450.50">
    <property type="match status" value="1"/>
</dbReference>
<protein>
    <recommendedName>
        <fullName evidence="3">SnoaL-like domain-containing protein</fullName>
    </recommendedName>
</protein>
<organism evidence="1 2">
    <name type="scientific">Amycolatopsis vancoresmycina DSM 44592</name>
    <dbReference type="NCBI Taxonomy" id="1292037"/>
    <lineage>
        <taxon>Bacteria</taxon>
        <taxon>Bacillati</taxon>
        <taxon>Actinomycetota</taxon>
        <taxon>Actinomycetes</taxon>
        <taxon>Pseudonocardiales</taxon>
        <taxon>Pseudonocardiaceae</taxon>
        <taxon>Amycolatopsis</taxon>
    </lineage>
</organism>
<accession>R1I6B2</accession>
<keyword evidence="2" id="KW-1185">Reference proteome</keyword>
<comment type="caution">
    <text evidence="1">The sequence shown here is derived from an EMBL/GenBank/DDBJ whole genome shotgun (WGS) entry which is preliminary data.</text>
</comment>
<dbReference type="PATRIC" id="fig|1292037.4.peg.2531"/>
<dbReference type="EMBL" id="AOUO01000178">
    <property type="protein sequence ID" value="EOD68031.1"/>
    <property type="molecule type" value="Genomic_DNA"/>
</dbReference>
<evidence type="ECO:0000313" key="2">
    <source>
        <dbReference type="Proteomes" id="UP000014139"/>
    </source>
</evidence>
<dbReference type="AlphaFoldDB" id="R1I6B2"/>
<dbReference type="SUPFAM" id="SSF54427">
    <property type="entry name" value="NTF2-like"/>
    <property type="match status" value="1"/>
</dbReference>
<evidence type="ECO:0008006" key="3">
    <source>
        <dbReference type="Google" id="ProtNLM"/>
    </source>
</evidence>
<dbReference type="RefSeq" id="WP_003078092.1">
    <property type="nucleotide sequence ID" value="NZ_AOUO01000178.1"/>
</dbReference>
<gene>
    <name evidence="1" type="ORF">H480_13274</name>
</gene>
<dbReference type="Proteomes" id="UP000014139">
    <property type="component" value="Unassembled WGS sequence"/>
</dbReference>
<sequence length="68" mass="7009">MVHATTDPAVLVAEFDLHGDASGSAFAATYVMVMTVRNGLITHSRDYTDTAAAAARLRALSPADSTAG</sequence>